<keyword evidence="4 5" id="KW-0472">Membrane</keyword>
<feature type="transmembrane region" description="Helical" evidence="5">
    <location>
        <begin position="142"/>
        <end position="164"/>
    </location>
</feature>
<dbReference type="PANTHER" id="PTHR43701:SF5">
    <property type="entry name" value="MEMBRANE TRANSPORTER PROTEIN-RELATED"/>
    <property type="match status" value="1"/>
</dbReference>
<name>A0A1R1MMA8_9BACT</name>
<organism evidence="6 7">
    <name type="scientific">Desulfurobacterium indicum</name>
    <dbReference type="NCBI Taxonomy" id="1914305"/>
    <lineage>
        <taxon>Bacteria</taxon>
        <taxon>Pseudomonadati</taxon>
        <taxon>Aquificota</taxon>
        <taxon>Aquificia</taxon>
        <taxon>Desulfurobacteriales</taxon>
        <taxon>Desulfurobacteriaceae</taxon>
        <taxon>Desulfurobacterium</taxon>
    </lineage>
</organism>
<comment type="caution">
    <text evidence="6">The sequence shown here is derived from an EMBL/GenBank/DDBJ whole genome shotgun (WGS) entry which is preliminary data.</text>
</comment>
<evidence type="ECO:0000256" key="4">
    <source>
        <dbReference type="ARBA" id="ARBA00023136"/>
    </source>
</evidence>
<comment type="similarity">
    <text evidence="5">Belongs to the 4-toluene sulfonate uptake permease (TSUP) (TC 2.A.102) family.</text>
</comment>
<keyword evidence="2 5" id="KW-0812">Transmembrane</keyword>
<keyword evidence="3 5" id="KW-1133">Transmembrane helix</keyword>
<dbReference type="STRING" id="1914305.BLW93_03275"/>
<evidence type="ECO:0000256" key="3">
    <source>
        <dbReference type="ARBA" id="ARBA00022989"/>
    </source>
</evidence>
<feature type="transmembrane region" description="Helical" evidence="5">
    <location>
        <begin position="114"/>
        <end position="130"/>
    </location>
</feature>
<feature type="transmembrane region" description="Helical" evidence="5">
    <location>
        <begin position="184"/>
        <end position="206"/>
    </location>
</feature>
<evidence type="ECO:0000313" key="7">
    <source>
        <dbReference type="Proteomes" id="UP000187408"/>
    </source>
</evidence>
<dbReference type="OrthoDB" id="13668at2"/>
<dbReference type="AlphaFoldDB" id="A0A1R1MMA8"/>
<keyword evidence="7" id="KW-1185">Reference proteome</keyword>
<feature type="transmembrane region" description="Helical" evidence="5">
    <location>
        <begin position="6"/>
        <end position="26"/>
    </location>
</feature>
<feature type="transmembrane region" description="Helical" evidence="5">
    <location>
        <begin position="254"/>
        <end position="272"/>
    </location>
</feature>
<evidence type="ECO:0000256" key="1">
    <source>
        <dbReference type="ARBA" id="ARBA00004141"/>
    </source>
</evidence>
<dbReference type="InterPro" id="IPR051598">
    <property type="entry name" value="TSUP/Inactive_protease-like"/>
</dbReference>
<dbReference type="GO" id="GO:0005886">
    <property type="term" value="C:plasma membrane"/>
    <property type="evidence" value="ECO:0007669"/>
    <property type="project" value="UniProtKB-SubCell"/>
</dbReference>
<evidence type="ECO:0000256" key="5">
    <source>
        <dbReference type="RuleBase" id="RU363041"/>
    </source>
</evidence>
<comment type="subcellular location">
    <subcellularLocation>
        <location evidence="5">Cell membrane</location>
        <topology evidence="5">Multi-pass membrane protein</topology>
    </subcellularLocation>
    <subcellularLocation>
        <location evidence="1">Membrane</location>
        <topology evidence="1">Multi-pass membrane protein</topology>
    </subcellularLocation>
</comment>
<keyword evidence="5" id="KW-1003">Cell membrane</keyword>
<dbReference type="Pfam" id="PF01925">
    <property type="entry name" value="TauE"/>
    <property type="match status" value="1"/>
</dbReference>
<gene>
    <name evidence="6" type="ORF">BLW93_03275</name>
</gene>
<dbReference type="RefSeq" id="WP_076712687.1">
    <property type="nucleotide sequence ID" value="NZ_MOEN01000008.1"/>
</dbReference>
<accession>A0A1R1MMA8</accession>
<dbReference type="EMBL" id="MOEN01000008">
    <property type="protein sequence ID" value="OMH40824.1"/>
    <property type="molecule type" value="Genomic_DNA"/>
</dbReference>
<feature type="transmembrane region" description="Helical" evidence="5">
    <location>
        <begin position="85"/>
        <end position="108"/>
    </location>
</feature>
<dbReference type="InterPro" id="IPR002781">
    <property type="entry name" value="TM_pro_TauE-like"/>
</dbReference>
<dbReference type="Proteomes" id="UP000187408">
    <property type="component" value="Unassembled WGS sequence"/>
</dbReference>
<feature type="transmembrane region" description="Helical" evidence="5">
    <location>
        <begin position="213"/>
        <end position="234"/>
    </location>
</feature>
<reference evidence="6 7" key="1">
    <citation type="submission" date="2016-10" db="EMBL/GenBank/DDBJ databases">
        <title>Genome sequence of a sulfur-reducing bacterium Desulfurobacterium indicum K6013.</title>
        <authorList>
            <person name="Cao J."/>
            <person name="Shao Z."/>
            <person name="Alain K."/>
            <person name="Jebbar M."/>
        </authorList>
    </citation>
    <scope>NUCLEOTIDE SEQUENCE [LARGE SCALE GENOMIC DNA]</scope>
    <source>
        <strain evidence="6 7">K6013</strain>
    </source>
</reference>
<evidence type="ECO:0000313" key="6">
    <source>
        <dbReference type="EMBL" id="OMH40824.1"/>
    </source>
</evidence>
<protein>
    <recommendedName>
        <fullName evidence="5">Probable membrane transporter protein</fullName>
    </recommendedName>
</protein>
<sequence length="275" mass="30107">MLSHIIEAGIVLSIAGFFIGFLSGLLGKGGGMLFIPTFWVVFPFLGIPESIVPKSAVATSLACMTVTSATSAWQHIKKGFLRKDIFLFLILGAIPGDFVGSALTAKILSPEMTKVLFALFLIFMSIKMLKGSKKEEGKKQKLNYRSILVTGFTSGFLAGLLGVGGGAVVTPMLYSFADIPIKNAMATSTGVVFFNAFFSTLNYIYYGWHHIKSIFFLGYIYIPALVFMIPPLYFGTKMGVKVMHKVQAEKLRKWFAFFLLAVAVEVVVKVLTSTF</sequence>
<evidence type="ECO:0000256" key="2">
    <source>
        <dbReference type="ARBA" id="ARBA00022692"/>
    </source>
</evidence>
<proteinExistence type="inferred from homology"/>
<dbReference type="PANTHER" id="PTHR43701">
    <property type="entry name" value="MEMBRANE TRANSPORTER PROTEIN MJ0441-RELATED"/>
    <property type="match status" value="1"/>
</dbReference>